<evidence type="ECO:0000313" key="2">
    <source>
        <dbReference type="Proteomes" id="UP000306319"/>
    </source>
</evidence>
<evidence type="ECO:0000313" key="1">
    <source>
        <dbReference type="EMBL" id="TGY79997.1"/>
    </source>
</evidence>
<comment type="caution">
    <text evidence="1">The sequence shown here is derived from an EMBL/GenBank/DDBJ whole genome shotgun (WGS) entry which is preliminary data.</text>
</comment>
<dbReference type="EMBL" id="SRYB01000004">
    <property type="protein sequence ID" value="TGY79997.1"/>
    <property type="molecule type" value="Genomic_DNA"/>
</dbReference>
<proteinExistence type="predicted"/>
<keyword evidence="2" id="KW-1185">Reference proteome</keyword>
<sequence length="161" mass="18071">MALFEKGNKMGHRFTSDNQPKRKGRGKFSVLSYIRQTTGKKVDPQSSKEEILKVIQHIYESSPAELEPLMKDPNDPTKPNANTPMWVLNVIAAINTDMRYGRTSTIEMLFDRVFGKATQPIEADVNAQVTNTVDLSVLTTEELLQYNALLEKITAGKNGKE</sequence>
<name>A0AC61RLK3_9BACT</name>
<organism evidence="1 2">
    <name type="scientific">Lepagella muris</name>
    <dbReference type="NCBI Taxonomy" id="3032870"/>
    <lineage>
        <taxon>Bacteria</taxon>
        <taxon>Pseudomonadati</taxon>
        <taxon>Bacteroidota</taxon>
        <taxon>Bacteroidia</taxon>
        <taxon>Bacteroidales</taxon>
        <taxon>Muribaculaceae</taxon>
        <taxon>Lepagella</taxon>
    </lineage>
</organism>
<reference evidence="1" key="1">
    <citation type="submission" date="2019-04" db="EMBL/GenBank/DDBJ databases">
        <title>Microbes associate with the intestines of laboratory mice.</title>
        <authorList>
            <person name="Navarre W."/>
            <person name="Wong E."/>
            <person name="Huang K."/>
            <person name="Tropini C."/>
            <person name="Ng K."/>
            <person name="Yu B."/>
        </authorList>
    </citation>
    <scope>NUCLEOTIDE SEQUENCE</scope>
    <source>
        <strain evidence="1">NM04_E33</strain>
    </source>
</reference>
<gene>
    <name evidence="1" type="ORF">E5331_04200</name>
</gene>
<dbReference type="Proteomes" id="UP000306319">
    <property type="component" value="Unassembled WGS sequence"/>
</dbReference>
<protein>
    <submittedName>
        <fullName evidence="1">Uncharacterized protein</fullName>
    </submittedName>
</protein>
<accession>A0AC61RLK3</accession>